<dbReference type="InterPro" id="IPR041078">
    <property type="entry name" value="Plavaka"/>
</dbReference>
<evidence type="ECO:0000313" key="1">
    <source>
        <dbReference type="EMBL" id="KAG1761031.1"/>
    </source>
</evidence>
<organism evidence="1 2">
    <name type="scientific">Suillus placidus</name>
    <dbReference type="NCBI Taxonomy" id="48579"/>
    <lineage>
        <taxon>Eukaryota</taxon>
        <taxon>Fungi</taxon>
        <taxon>Dikarya</taxon>
        <taxon>Basidiomycota</taxon>
        <taxon>Agaricomycotina</taxon>
        <taxon>Agaricomycetes</taxon>
        <taxon>Agaricomycetidae</taxon>
        <taxon>Boletales</taxon>
        <taxon>Suillineae</taxon>
        <taxon>Suillaceae</taxon>
        <taxon>Suillus</taxon>
    </lineage>
</organism>
<dbReference type="Proteomes" id="UP000714275">
    <property type="component" value="Unassembled WGS sequence"/>
</dbReference>
<dbReference type="AlphaFoldDB" id="A0A9P7CVI6"/>
<protein>
    <submittedName>
        <fullName evidence="1">Uncharacterized protein</fullName>
    </submittedName>
</protein>
<dbReference type="OrthoDB" id="3232986at2759"/>
<name>A0A9P7CVI6_9AGAM</name>
<proteinExistence type="predicted"/>
<evidence type="ECO:0000313" key="2">
    <source>
        <dbReference type="Proteomes" id="UP000714275"/>
    </source>
</evidence>
<dbReference type="EMBL" id="JABBWD010000398">
    <property type="protein sequence ID" value="KAG1761031.1"/>
    <property type="molecule type" value="Genomic_DNA"/>
</dbReference>
<dbReference type="Pfam" id="PF18759">
    <property type="entry name" value="Plavaka"/>
    <property type="match status" value="1"/>
</dbReference>
<sequence length="111" mass="12514">IISMTHPTKQPVHLYWHDLLDCIEALFNHPHFANELNLTPTRVYNTVDRMIQKYSEWMMGDAAWSMQLQLPDGATLLGVILSSNKTCITNMTGGHVAHPLLISLANINMVT</sequence>
<accession>A0A9P7CVI6</accession>
<reference evidence="1" key="1">
    <citation type="journal article" date="2020" name="New Phytol.">
        <title>Comparative genomics reveals dynamic genome evolution in host specialist ectomycorrhizal fungi.</title>
        <authorList>
            <person name="Lofgren L.A."/>
            <person name="Nguyen N.H."/>
            <person name="Vilgalys R."/>
            <person name="Ruytinx J."/>
            <person name="Liao H.L."/>
            <person name="Branco S."/>
            <person name="Kuo A."/>
            <person name="LaButti K."/>
            <person name="Lipzen A."/>
            <person name="Andreopoulos W."/>
            <person name="Pangilinan J."/>
            <person name="Riley R."/>
            <person name="Hundley H."/>
            <person name="Na H."/>
            <person name="Barry K."/>
            <person name="Grigoriev I.V."/>
            <person name="Stajich J.E."/>
            <person name="Kennedy P.G."/>
        </authorList>
    </citation>
    <scope>NUCLEOTIDE SEQUENCE</scope>
    <source>
        <strain evidence="1">DOB743</strain>
    </source>
</reference>
<comment type="caution">
    <text evidence="1">The sequence shown here is derived from an EMBL/GenBank/DDBJ whole genome shotgun (WGS) entry which is preliminary data.</text>
</comment>
<keyword evidence="2" id="KW-1185">Reference proteome</keyword>
<gene>
    <name evidence="1" type="ORF">EV702DRAFT_985188</name>
</gene>
<feature type="non-terminal residue" evidence="1">
    <location>
        <position position="1"/>
    </location>
</feature>